<keyword evidence="1" id="KW-0812">Transmembrane</keyword>
<feature type="transmembrane region" description="Helical" evidence="1">
    <location>
        <begin position="246"/>
        <end position="265"/>
    </location>
</feature>
<evidence type="ECO:0000256" key="1">
    <source>
        <dbReference type="SAM" id="Phobius"/>
    </source>
</evidence>
<organism evidence="2 3">
    <name type="scientific">Roseovarius nanhaiticus</name>
    <dbReference type="NCBI Taxonomy" id="573024"/>
    <lineage>
        <taxon>Bacteria</taxon>
        <taxon>Pseudomonadati</taxon>
        <taxon>Pseudomonadota</taxon>
        <taxon>Alphaproteobacteria</taxon>
        <taxon>Rhodobacterales</taxon>
        <taxon>Roseobacteraceae</taxon>
        <taxon>Roseovarius</taxon>
    </lineage>
</organism>
<sequence length="342" mass="37178">MALGHLWAGRAYGTNTGNLFVKLSGSDDALTGKLHLNDPNFGFAVYNVSGAYDGTKLKIAGQSETGDPRLGNLSAIARLNPKGELEGEWETDIGARGTLALFPHDVPAPVETGAARYPEQIHTARHEFGAVSMDRDKLLALADEMQADFTKSEVIVTVATGTEQTRLLGDFKTANFGSDRASKIKLYVQQPESNGINRVAEVEFGPQVNVVMVQSVDEALALGILEKLKRHIQSLERTYATNFKKIGFGINQLLVFGAIVFLPSLNTLSDRAALMIGVILIVYGVNWLHRRFLPHVEIYLVPKAKGRLAANALSWIIALTSALAAALLAAYLQGQFPLLFYK</sequence>
<dbReference type="STRING" id="573024.SAMN05216208_1102"/>
<gene>
    <name evidence="2" type="ORF">SAMN05421666_1034</name>
</gene>
<accession>A0A1N7FH89</accession>
<reference evidence="2 3" key="1">
    <citation type="submission" date="2017-01" db="EMBL/GenBank/DDBJ databases">
        <authorList>
            <person name="Mah S.A."/>
            <person name="Swanson W.J."/>
            <person name="Moy G.W."/>
            <person name="Vacquier V.D."/>
        </authorList>
    </citation>
    <scope>NUCLEOTIDE SEQUENCE [LARGE SCALE GENOMIC DNA]</scope>
    <source>
        <strain evidence="2 3">DSM 29590</strain>
    </source>
</reference>
<evidence type="ECO:0000313" key="2">
    <source>
        <dbReference type="EMBL" id="SIR99596.1"/>
    </source>
</evidence>
<dbReference type="AlphaFoldDB" id="A0A1N7FH89"/>
<keyword evidence="1" id="KW-0472">Membrane</keyword>
<proteinExistence type="predicted"/>
<dbReference type="Proteomes" id="UP000186019">
    <property type="component" value="Unassembled WGS sequence"/>
</dbReference>
<name>A0A1N7FH89_9RHOB</name>
<protein>
    <submittedName>
        <fullName evidence="2">Uncharacterized protein</fullName>
    </submittedName>
</protein>
<keyword evidence="3" id="KW-1185">Reference proteome</keyword>
<feature type="transmembrane region" description="Helical" evidence="1">
    <location>
        <begin position="271"/>
        <end position="288"/>
    </location>
</feature>
<dbReference type="EMBL" id="FTNV01000001">
    <property type="protein sequence ID" value="SIR99596.1"/>
    <property type="molecule type" value="Genomic_DNA"/>
</dbReference>
<feature type="transmembrane region" description="Helical" evidence="1">
    <location>
        <begin position="308"/>
        <end position="332"/>
    </location>
</feature>
<dbReference type="OrthoDB" id="5497289at2"/>
<evidence type="ECO:0000313" key="3">
    <source>
        <dbReference type="Proteomes" id="UP000186019"/>
    </source>
</evidence>
<dbReference type="RefSeq" id="WP_139194222.1">
    <property type="nucleotide sequence ID" value="NZ_FOAC01000001.1"/>
</dbReference>
<keyword evidence="1" id="KW-1133">Transmembrane helix</keyword>